<dbReference type="GO" id="GO:0004612">
    <property type="term" value="F:phosphoenolpyruvate carboxykinase (ATP) activity"/>
    <property type="evidence" value="ECO:0007669"/>
    <property type="project" value="UniProtKB-EC"/>
</dbReference>
<dbReference type="InterPro" id="IPR013035">
    <property type="entry name" value="PEP_carboxykinase_C"/>
</dbReference>
<dbReference type="RefSeq" id="WP_101573597.1">
    <property type="nucleotide sequence ID" value="NZ_JACOOK010000002.1"/>
</dbReference>
<feature type="binding site" evidence="10">
    <location>
        <position position="207"/>
    </location>
    <ligand>
        <name>Mn(2+)</name>
        <dbReference type="ChEBI" id="CHEBI:29035"/>
    </ligand>
</feature>
<evidence type="ECO:0000256" key="10">
    <source>
        <dbReference type="HAMAP-Rule" id="MF_00453"/>
    </source>
</evidence>
<comment type="subcellular location">
    <subcellularLocation>
        <location evidence="10">Cytoplasm</location>
    </subcellularLocation>
</comment>
<feature type="binding site" evidence="10">
    <location>
        <position position="292"/>
    </location>
    <ligand>
        <name>ATP</name>
        <dbReference type="ChEBI" id="CHEBI:30616"/>
    </ligand>
</feature>
<comment type="caution">
    <text evidence="11">The sequence shown here is derived from an EMBL/GenBank/DDBJ whole genome shotgun (WGS) entry which is preliminary data.</text>
</comment>
<feature type="binding site" evidence="10">
    <location>
        <position position="59"/>
    </location>
    <ligand>
        <name>substrate</name>
    </ligand>
</feature>
<dbReference type="InterPro" id="IPR008210">
    <property type="entry name" value="PEP_carboxykinase_N"/>
</dbReference>
<evidence type="ECO:0000256" key="9">
    <source>
        <dbReference type="ARBA" id="ARBA00047371"/>
    </source>
</evidence>
<dbReference type="Gene3D" id="3.90.228.20">
    <property type="match status" value="1"/>
</dbReference>
<dbReference type="NCBIfam" id="TIGR00224">
    <property type="entry name" value="pckA"/>
    <property type="match status" value="1"/>
</dbReference>
<feature type="binding site" evidence="10">
    <location>
        <position position="201"/>
    </location>
    <ligand>
        <name>substrate</name>
    </ligand>
</feature>
<dbReference type="HAMAP" id="MF_00453">
    <property type="entry name" value="PEPCK_ATP"/>
    <property type="match status" value="1"/>
</dbReference>
<comment type="pathway">
    <text evidence="1 10">Carbohydrate biosynthesis; gluconeogenesis.</text>
</comment>
<keyword evidence="4 10" id="KW-0312">Gluconeogenesis</keyword>
<feature type="binding site" evidence="10">
    <location>
        <begin position="243"/>
        <end position="251"/>
    </location>
    <ligand>
        <name>ATP</name>
        <dbReference type="ChEBI" id="CHEBI:30616"/>
    </ligand>
</feature>
<comment type="function">
    <text evidence="10">Involved in the gluconeogenesis. Catalyzes the conversion of oxaloacetate (OAA) to phosphoenolpyruvate (PEP) through direct phosphoryl transfer between the nucleoside triphosphate and OAA.</text>
</comment>
<dbReference type="InterPro" id="IPR015994">
    <property type="entry name" value="PEPCK_ATP_CS"/>
</dbReference>
<dbReference type="SUPFAM" id="SSF53795">
    <property type="entry name" value="PEP carboxykinase-like"/>
    <property type="match status" value="1"/>
</dbReference>
<dbReference type="Proteomes" id="UP000636891">
    <property type="component" value="Unassembled WGS sequence"/>
</dbReference>
<dbReference type="NCBIfam" id="NF006821">
    <property type="entry name" value="PRK09344.1-3"/>
    <property type="match status" value="1"/>
</dbReference>
<dbReference type="EMBL" id="JACOOK010000002">
    <property type="protein sequence ID" value="MBC5616425.1"/>
    <property type="molecule type" value="Genomic_DNA"/>
</dbReference>
<dbReference type="InterPro" id="IPR001272">
    <property type="entry name" value="PEP_carboxykinase_ATP"/>
</dbReference>
<dbReference type="Gene3D" id="2.170.8.10">
    <property type="entry name" value="Phosphoenolpyruvate Carboxykinase, domain 2"/>
    <property type="match status" value="1"/>
</dbReference>
<feature type="binding site" evidence="10">
    <location>
        <position position="207"/>
    </location>
    <ligand>
        <name>substrate</name>
    </ligand>
</feature>
<evidence type="ECO:0000256" key="4">
    <source>
        <dbReference type="ARBA" id="ARBA00022432"/>
    </source>
</evidence>
<dbReference type="SUPFAM" id="SSF68923">
    <property type="entry name" value="PEP carboxykinase N-terminal domain"/>
    <property type="match status" value="1"/>
</dbReference>
<keyword evidence="6 10" id="KW-0210">Decarboxylase</keyword>
<keyword evidence="10" id="KW-0963">Cytoplasm</keyword>
<dbReference type="Pfam" id="PF01293">
    <property type="entry name" value="PEPCK_ATP"/>
    <property type="match status" value="1"/>
</dbReference>
<organism evidence="11 12">
    <name type="scientific">Alistipes hominis</name>
    <dbReference type="NCBI Taxonomy" id="2763015"/>
    <lineage>
        <taxon>Bacteria</taxon>
        <taxon>Pseudomonadati</taxon>
        <taxon>Bacteroidota</taxon>
        <taxon>Bacteroidia</taxon>
        <taxon>Bacteroidales</taxon>
        <taxon>Rikenellaceae</taxon>
        <taxon>Alistipes</taxon>
    </lineage>
</organism>
<feature type="binding site" evidence="10">
    <location>
        <position position="328"/>
    </location>
    <ligand>
        <name>ATP</name>
        <dbReference type="ChEBI" id="CHEBI:30616"/>
    </ligand>
</feature>
<dbReference type="PIRSF" id="PIRSF006294">
    <property type="entry name" value="PEP_crbxkin"/>
    <property type="match status" value="1"/>
</dbReference>
<evidence type="ECO:0000313" key="12">
    <source>
        <dbReference type="Proteomes" id="UP000636891"/>
    </source>
</evidence>
<proteinExistence type="inferred from homology"/>
<evidence type="ECO:0000256" key="7">
    <source>
        <dbReference type="ARBA" id="ARBA00022840"/>
    </source>
</evidence>
<dbReference type="NCBIfam" id="NF006819">
    <property type="entry name" value="PRK09344.1-1"/>
    <property type="match status" value="1"/>
</dbReference>
<evidence type="ECO:0000313" key="11">
    <source>
        <dbReference type="EMBL" id="MBC5616425.1"/>
    </source>
</evidence>
<dbReference type="EC" id="4.1.1.49" evidence="3 10"/>
<feature type="binding site" evidence="10">
    <location>
        <position position="264"/>
    </location>
    <ligand>
        <name>Mn(2+)</name>
        <dbReference type="ChEBI" id="CHEBI:29035"/>
    </ligand>
</feature>
<dbReference type="PANTHER" id="PTHR30031:SF0">
    <property type="entry name" value="PHOSPHOENOLPYRUVATE CARBOXYKINASE (ATP)"/>
    <property type="match status" value="1"/>
</dbReference>
<keyword evidence="10" id="KW-0479">Metal-binding</keyword>
<dbReference type="PANTHER" id="PTHR30031">
    <property type="entry name" value="PHOSPHOENOLPYRUVATE CARBOXYKINASE ATP"/>
    <property type="match status" value="1"/>
</dbReference>
<comment type="cofactor">
    <cofactor evidence="10">
        <name>Mn(2+)</name>
        <dbReference type="ChEBI" id="CHEBI:29035"/>
    </cofactor>
    <text evidence="10">Binds 1 Mn(2+) ion per subunit.</text>
</comment>
<evidence type="ECO:0000256" key="1">
    <source>
        <dbReference type="ARBA" id="ARBA00004742"/>
    </source>
</evidence>
<evidence type="ECO:0000256" key="2">
    <source>
        <dbReference type="ARBA" id="ARBA00006052"/>
    </source>
</evidence>
<dbReference type="CDD" id="cd00484">
    <property type="entry name" value="PEPCK_ATP"/>
    <property type="match status" value="1"/>
</dbReference>
<feature type="binding site" evidence="10">
    <location>
        <position position="226"/>
    </location>
    <ligand>
        <name>ATP</name>
        <dbReference type="ChEBI" id="CHEBI:30616"/>
    </ligand>
</feature>
<keyword evidence="7 10" id="KW-0067">ATP-binding</keyword>
<evidence type="ECO:0000256" key="3">
    <source>
        <dbReference type="ARBA" id="ARBA00012363"/>
    </source>
</evidence>
<feature type="binding site" evidence="10">
    <location>
        <position position="207"/>
    </location>
    <ligand>
        <name>ATP</name>
        <dbReference type="ChEBI" id="CHEBI:30616"/>
    </ligand>
</feature>
<comment type="similarity">
    <text evidence="2 10">Belongs to the phosphoenolpyruvate carboxykinase (ATP) family.</text>
</comment>
<feature type="binding site" evidence="10">
    <location>
        <position position="450"/>
    </location>
    <ligand>
        <name>ATP</name>
        <dbReference type="ChEBI" id="CHEBI:30616"/>
    </ligand>
</feature>
<reference evidence="11 12" key="1">
    <citation type="submission" date="2020-08" db="EMBL/GenBank/DDBJ databases">
        <title>Genome public.</title>
        <authorList>
            <person name="Liu C."/>
            <person name="Sun Q."/>
        </authorList>
    </citation>
    <scope>NUCLEOTIDE SEQUENCE [LARGE SCALE GENOMIC DNA]</scope>
    <source>
        <strain evidence="11 12">New-7</strain>
    </source>
</reference>
<comment type="catalytic activity">
    <reaction evidence="9 10">
        <text>oxaloacetate + ATP = phosphoenolpyruvate + ADP + CO2</text>
        <dbReference type="Rhea" id="RHEA:18617"/>
        <dbReference type="ChEBI" id="CHEBI:16452"/>
        <dbReference type="ChEBI" id="CHEBI:16526"/>
        <dbReference type="ChEBI" id="CHEBI:30616"/>
        <dbReference type="ChEBI" id="CHEBI:58702"/>
        <dbReference type="ChEBI" id="CHEBI:456216"/>
        <dbReference type="EC" id="4.1.1.49"/>
    </reaction>
</comment>
<sequence>MSKIDLSKYGITGVTEIVHNPSYDQLFAEETKPGLQGFEKGQVTDMGAVNVMTGVYTGRSPKDKFFVKDAVTENTIWWTSDEYKNDNKPISEKSWKVLKDIATDELSKKRLFVVDTFCGANENSRLKIRFIMEVAWQAHFVTNMFIRPTAEELADYGEPDFVVLNASKAKVENYKELGLNSETAVVFNLTEKMQVIINTWYGGEMKKGMFSYMNYLLPLKGMASMHCSANTDLKGGNTAIFFGLSGTGKTTLSTDPKRLLIGDDEHGWDNDGVFNFEGGCYAKVINLDKDSEPDIWNAIKRDALLENVTVRADGSIDFADKSVTENTRVSYPIYHIENIVKPVSKGPAAEKVIFLSADAFGVLPPVSILTPEQTKYYFLSGFTAKLAGTERGITEPTPTFSACFGAAFLSLHPTKYGEELVKKMQASGAKAYLVNTGWNGTGKRISIKDTRGIIDAILDGSIDKAPTKKMPYFDFEIPTALPGVDPKILDPRDTYAEAAQWDAKAKDLAERFIKNFKKFEGNEAGKKLVAAGPKL</sequence>
<name>A0ABR7CMG3_9BACT</name>
<dbReference type="PROSITE" id="PS00532">
    <property type="entry name" value="PEPCK_ATP"/>
    <property type="match status" value="1"/>
</dbReference>
<feature type="binding site" evidence="10">
    <location>
        <position position="328"/>
    </location>
    <ligand>
        <name>substrate</name>
    </ligand>
</feature>
<evidence type="ECO:0000256" key="5">
    <source>
        <dbReference type="ARBA" id="ARBA00022741"/>
    </source>
</evidence>
<feature type="binding site" evidence="10">
    <location>
        <position position="226"/>
    </location>
    <ligand>
        <name>Mn(2+)</name>
        <dbReference type="ChEBI" id="CHEBI:29035"/>
    </ligand>
</feature>
<keyword evidence="10" id="KW-0464">Manganese</keyword>
<keyword evidence="5 10" id="KW-0547">Nucleotide-binding</keyword>
<dbReference type="NCBIfam" id="NF006820">
    <property type="entry name" value="PRK09344.1-2"/>
    <property type="match status" value="1"/>
</dbReference>
<protein>
    <recommendedName>
        <fullName evidence="3 10">Phosphoenolpyruvate carboxykinase (ATP)</fullName>
        <shortName evidence="10">PCK</shortName>
        <shortName evidence="10">PEP carboxykinase</shortName>
        <shortName evidence="10">PEPCK</shortName>
        <ecNumber evidence="3 10">4.1.1.49</ecNumber>
    </recommendedName>
</protein>
<gene>
    <name evidence="10 11" type="primary">pckA</name>
    <name evidence="11" type="ORF">H8S08_05240</name>
</gene>
<evidence type="ECO:0000256" key="6">
    <source>
        <dbReference type="ARBA" id="ARBA00022793"/>
    </source>
</evidence>
<keyword evidence="12" id="KW-1185">Reference proteome</keyword>
<dbReference type="Gene3D" id="3.40.449.10">
    <property type="entry name" value="Phosphoenolpyruvate Carboxykinase, domain 1"/>
    <property type="match status" value="1"/>
</dbReference>
<accession>A0ABR7CMG3</accession>
<evidence type="ECO:0000256" key="8">
    <source>
        <dbReference type="ARBA" id="ARBA00023239"/>
    </source>
</evidence>
<feature type="binding site" evidence="10">
    <location>
        <begin position="444"/>
        <end position="445"/>
    </location>
    <ligand>
        <name>ATP</name>
        <dbReference type="ChEBI" id="CHEBI:30616"/>
    </ligand>
</feature>
<keyword evidence="8 10" id="KW-0456">Lyase</keyword>